<name>A0ABW4L5U6_9MICO</name>
<evidence type="ECO:0000256" key="2">
    <source>
        <dbReference type="ARBA" id="ARBA00022679"/>
    </source>
</evidence>
<keyword evidence="1" id="KW-0328">Glycosyltransferase</keyword>
<dbReference type="Pfam" id="PF01075">
    <property type="entry name" value="Glyco_transf_9"/>
    <property type="match status" value="1"/>
</dbReference>
<dbReference type="EMBL" id="JBHUEE010000007">
    <property type="protein sequence ID" value="MFD1718956.1"/>
    <property type="molecule type" value="Genomic_DNA"/>
</dbReference>
<keyword evidence="4" id="KW-1185">Reference proteome</keyword>
<evidence type="ECO:0000313" key="3">
    <source>
        <dbReference type="EMBL" id="MFD1718956.1"/>
    </source>
</evidence>
<accession>A0ABW4L5U6</accession>
<dbReference type="SUPFAM" id="SSF53756">
    <property type="entry name" value="UDP-Glycosyltransferase/glycogen phosphorylase"/>
    <property type="match status" value="1"/>
</dbReference>
<dbReference type="InterPro" id="IPR002201">
    <property type="entry name" value="Glyco_trans_9"/>
</dbReference>
<reference evidence="4" key="1">
    <citation type="journal article" date="2019" name="Int. J. Syst. Evol. Microbiol.">
        <title>The Global Catalogue of Microorganisms (GCM) 10K type strain sequencing project: providing services to taxonomists for standard genome sequencing and annotation.</title>
        <authorList>
            <consortium name="The Broad Institute Genomics Platform"/>
            <consortium name="The Broad Institute Genome Sequencing Center for Infectious Disease"/>
            <person name="Wu L."/>
            <person name="Ma J."/>
        </authorList>
    </citation>
    <scope>NUCLEOTIDE SEQUENCE [LARGE SCALE GENOMIC DNA]</scope>
    <source>
        <strain evidence="4">JCM 17130</strain>
    </source>
</reference>
<proteinExistence type="predicted"/>
<dbReference type="Gene3D" id="3.40.50.2000">
    <property type="entry name" value="Glycogen Phosphorylase B"/>
    <property type="match status" value="2"/>
</dbReference>
<dbReference type="InterPro" id="IPR051199">
    <property type="entry name" value="LPS_LOS_Heptosyltrfase"/>
</dbReference>
<keyword evidence="2" id="KW-0808">Transferase</keyword>
<sequence length="340" mass="34889">MSRTLAVRLDNEGDVLLTGPALRALAATTDILDVLVAPSGLAAAELLPEICERLVYPAPWSGFDPPPVDAAATRELVAKLACRGYDRCVVFTSYHQSPLPMALLARLAGIGFVAATSEDYPGSLLSVRHRRPDGLHEVEAALDLAYAAGGRLPAGDDGRPAVQGPLPDVGHLLDDDEPYVVVHPGASVPARALTAEHAGSIVEALRATGWRVVVTGGPGDARLTAPAAARGALDLGGRTSFAELATVLAHAHCVVVGNTGPAHLATAVDTPVVSLFSPVVPAERWAPYGRDVVVLGDQRAACANTRARECPVPGHPCVSEVDAAAVVAAVAGLTTGRAAA</sequence>
<protein>
    <submittedName>
        <fullName evidence="3">Glycosyltransferase family 9 protein</fullName>
    </submittedName>
</protein>
<organism evidence="3 4">
    <name type="scientific">Georgenia deserti</name>
    <dbReference type="NCBI Taxonomy" id="2093781"/>
    <lineage>
        <taxon>Bacteria</taxon>
        <taxon>Bacillati</taxon>
        <taxon>Actinomycetota</taxon>
        <taxon>Actinomycetes</taxon>
        <taxon>Micrococcales</taxon>
        <taxon>Bogoriellaceae</taxon>
        <taxon>Georgenia</taxon>
    </lineage>
</organism>
<dbReference type="RefSeq" id="WP_388008275.1">
    <property type="nucleotide sequence ID" value="NZ_JBHUEE010000007.1"/>
</dbReference>
<evidence type="ECO:0000256" key="1">
    <source>
        <dbReference type="ARBA" id="ARBA00022676"/>
    </source>
</evidence>
<evidence type="ECO:0000313" key="4">
    <source>
        <dbReference type="Proteomes" id="UP001597277"/>
    </source>
</evidence>
<dbReference type="PANTHER" id="PTHR30160">
    <property type="entry name" value="TETRAACYLDISACCHARIDE 4'-KINASE-RELATED"/>
    <property type="match status" value="1"/>
</dbReference>
<dbReference type="Proteomes" id="UP001597277">
    <property type="component" value="Unassembled WGS sequence"/>
</dbReference>
<gene>
    <name evidence="3" type="ORF">ACFSE6_14005</name>
</gene>
<dbReference type="PANTHER" id="PTHR30160:SF1">
    <property type="entry name" value="LIPOPOLYSACCHARIDE 1,2-N-ACETYLGLUCOSAMINETRANSFERASE-RELATED"/>
    <property type="match status" value="1"/>
</dbReference>
<dbReference type="CDD" id="cd03789">
    <property type="entry name" value="GT9_LPS_heptosyltransferase"/>
    <property type="match status" value="1"/>
</dbReference>
<comment type="caution">
    <text evidence="3">The sequence shown here is derived from an EMBL/GenBank/DDBJ whole genome shotgun (WGS) entry which is preliminary data.</text>
</comment>